<dbReference type="PROSITE" id="PS51257">
    <property type="entry name" value="PROKAR_LIPOPROTEIN"/>
    <property type="match status" value="1"/>
</dbReference>
<feature type="domain" description="DUF4440" evidence="2">
    <location>
        <begin position="32"/>
        <end position="140"/>
    </location>
</feature>
<reference evidence="3" key="1">
    <citation type="journal article" date="2023" name="Comput. Struct. Biotechnol. J.">
        <title>Discovery of a novel marine Bacteroidetes with a rich repertoire of carbohydrate-active enzymes.</title>
        <authorList>
            <person name="Chen B."/>
            <person name="Liu G."/>
            <person name="Chen Q."/>
            <person name="Wang H."/>
            <person name="Liu L."/>
            <person name="Tang K."/>
        </authorList>
    </citation>
    <scope>NUCLEOTIDE SEQUENCE</scope>
    <source>
        <strain evidence="3">TK19036</strain>
    </source>
</reference>
<evidence type="ECO:0000256" key="1">
    <source>
        <dbReference type="SAM" id="SignalP"/>
    </source>
</evidence>
<keyword evidence="1" id="KW-0732">Signal</keyword>
<dbReference type="EMBL" id="CP120682">
    <property type="protein sequence ID" value="WKN35041.1"/>
    <property type="molecule type" value="Genomic_DNA"/>
</dbReference>
<evidence type="ECO:0000313" key="3">
    <source>
        <dbReference type="EMBL" id="WKN35041.1"/>
    </source>
</evidence>
<feature type="chain" id="PRO_5041349302" evidence="1">
    <location>
        <begin position="19"/>
        <end position="150"/>
    </location>
</feature>
<reference evidence="3" key="2">
    <citation type="journal article" date="2024" name="Antonie Van Leeuwenhoek">
        <title>Roseihalotalea indica gen. nov., sp. nov., a halophilic Bacteroidetes from mesopelagic Southwest Indian Ocean with higher carbohydrate metabolic potential.</title>
        <authorList>
            <person name="Chen B."/>
            <person name="Zhang M."/>
            <person name="Lin D."/>
            <person name="Ye J."/>
            <person name="Tang K."/>
        </authorList>
    </citation>
    <scope>NUCLEOTIDE SEQUENCE</scope>
    <source>
        <strain evidence="3">TK19036</strain>
    </source>
</reference>
<dbReference type="SUPFAM" id="SSF54427">
    <property type="entry name" value="NTF2-like"/>
    <property type="match status" value="1"/>
</dbReference>
<dbReference type="InterPro" id="IPR032710">
    <property type="entry name" value="NTF2-like_dom_sf"/>
</dbReference>
<name>A0AA49GMN7_9BACT</name>
<sequence>MRLIVLALFLTSLSIACSTDHSESAKEDQMAIQAIMDRQEACWNQGDITCFMEGYWPSDSLMYIGSSGITYGYDNALDRYRRNYPDQANMGTLTFRIVTLDRLASDAYHMVGEWKLDREVGNIGGHFTLLFRKIDEVWVIVKDHSSQTSL</sequence>
<dbReference type="InterPro" id="IPR027843">
    <property type="entry name" value="DUF4440"/>
</dbReference>
<evidence type="ECO:0000259" key="2">
    <source>
        <dbReference type="Pfam" id="PF14534"/>
    </source>
</evidence>
<dbReference type="AlphaFoldDB" id="A0AA49GMN7"/>
<proteinExistence type="predicted"/>
<gene>
    <name evidence="3" type="ORF">K4G66_21930</name>
</gene>
<organism evidence="3">
    <name type="scientific">Roseihalotalea indica</name>
    <dbReference type="NCBI Taxonomy" id="2867963"/>
    <lineage>
        <taxon>Bacteria</taxon>
        <taxon>Pseudomonadati</taxon>
        <taxon>Bacteroidota</taxon>
        <taxon>Cytophagia</taxon>
        <taxon>Cytophagales</taxon>
        <taxon>Catalimonadaceae</taxon>
        <taxon>Roseihalotalea</taxon>
    </lineage>
</organism>
<dbReference type="Pfam" id="PF14534">
    <property type="entry name" value="DUF4440"/>
    <property type="match status" value="1"/>
</dbReference>
<dbReference type="Gene3D" id="3.10.450.50">
    <property type="match status" value="1"/>
</dbReference>
<protein>
    <submittedName>
        <fullName evidence="3">Nuclear transport factor 2 family protein</fullName>
    </submittedName>
</protein>
<accession>A0AA49GMN7</accession>
<feature type="signal peptide" evidence="1">
    <location>
        <begin position="1"/>
        <end position="18"/>
    </location>
</feature>